<reference evidence="2" key="1">
    <citation type="submission" date="2021-02" db="EMBL/GenBank/DDBJ databases">
        <authorList>
            <person name="Nowell W R."/>
        </authorList>
    </citation>
    <scope>NUCLEOTIDE SEQUENCE</scope>
</reference>
<dbReference type="EMBL" id="CAJOBD010000300">
    <property type="protein sequence ID" value="CAF3639337.1"/>
    <property type="molecule type" value="Genomic_DNA"/>
</dbReference>
<sequence>MSTSRDVDVIQVSVENEELLAQVKRTETVAKGKCIVPKWLPPILIIVLILTILGAAFAMGYFISYPRKSIKPLKLYNESCTVLSEECDDSRGLYCPSGRCICETVNSYYNGSSCICPNLTHVANQACVADPFYGETCSPPTMNCISNFICSTAGVCTCNATTQFFNGSYCITQYVYNASCTETRHCSNTSNLYCLSNRCTCVSNYYWNGSSCVPKKLGWQTCNNVTTGASALPCDDTLSLYCYSNSTCQCPNTMYWDINYQQCETKRLYGDICNADFYCNETLNFICPTLPGTCNCPAWSNDYTCDCQPNWFYDGLQCIQRKSINGTCLGTYACDRNTPLVCFSGLCLCPTPTTWTGSNCTCSSGQTWTGSTCVVVG</sequence>
<accession>A0A814L851</accession>
<dbReference type="PANTHER" id="PTHR39069">
    <property type="entry name" value="ECDYSONE-INDUCIBLE GENE E1, ISOFORM A"/>
    <property type="match status" value="1"/>
</dbReference>
<organism evidence="2 4">
    <name type="scientific">Rotaria sordida</name>
    <dbReference type="NCBI Taxonomy" id="392033"/>
    <lineage>
        <taxon>Eukaryota</taxon>
        <taxon>Metazoa</taxon>
        <taxon>Spiralia</taxon>
        <taxon>Gnathifera</taxon>
        <taxon>Rotifera</taxon>
        <taxon>Eurotatoria</taxon>
        <taxon>Bdelloidea</taxon>
        <taxon>Philodinida</taxon>
        <taxon>Philodinidae</taxon>
        <taxon>Rotaria</taxon>
    </lineage>
</organism>
<name>A0A814L851_9BILA</name>
<comment type="caution">
    <text evidence="2">The sequence shown here is derived from an EMBL/GenBank/DDBJ whole genome shotgun (WGS) entry which is preliminary data.</text>
</comment>
<evidence type="ECO:0000313" key="4">
    <source>
        <dbReference type="Proteomes" id="UP000663864"/>
    </source>
</evidence>
<keyword evidence="1" id="KW-0812">Transmembrane</keyword>
<evidence type="ECO:0000313" key="2">
    <source>
        <dbReference type="EMBL" id="CAF1062264.1"/>
    </source>
</evidence>
<keyword evidence="1" id="KW-0472">Membrane</keyword>
<proteinExistence type="predicted"/>
<keyword evidence="1" id="KW-1133">Transmembrane helix</keyword>
<dbReference type="Proteomes" id="UP000663836">
    <property type="component" value="Unassembled WGS sequence"/>
</dbReference>
<dbReference type="PANTHER" id="PTHR39069:SF8">
    <property type="entry name" value="FI17111P1"/>
    <property type="match status" value="1"/>
</dbReference>
<protein>
    <recommendedName>
        <fullName evidence="5">EGF-like domain-containing protein</fullName>
    </recommendedName>
</protein>
<gene>
    <name evidence="3" type="ORF">JBS370_LOCUS5713</name>
    <name evidence="2" type="ORF">ZHD862_LOCUS15629</name>
</gene>
<dbReference type="AlphaFoldDB" id="A0A814L851"/>
<feature type="transmembrane region" description="Helical" evidence="1">
    <location>
        <begin position="43"/>
        <end position="64"/>
    </location>
</feature>
<dbReference type="EMBL" id="CAJNOT010000713">
    <property type="protein sequence ID" value="CAF1062264.1"/>
    <property type="molecule type" value="Genomic_DNA"/>
</dbReference>
<evidence type="ECO:0008006" key="5">
    <source>
        <dbReference type="Google" id="ProtNLM"/>
    </source>
</evidence>
<evidence type="ECO:0000256" key="1">
    <source>
        <dbReference type="SAM" id="Phobius"/>
    </source>
</evidence>
<dbReference type="Proteomes" id="UP000663864">
    <property type="component" value="Unassembled WGS sequence"/>
</dbReference>
<evidence type="ECO:0000313" key="3">
    <source>
        <dbReference type="EMBL" id="CAF3639337.1"/>
    </source>
</evidence>